<evidence type="ECO:0000256" key="10">
    <source>
        <dbReference type="ARBA" id="ARBA00023242"/>
    </source>
</evidence>
<dbReference type="GO" id="GO:0003677">
    <property type="term" value="F:DNA binding"/>
    <property type="evidence" value="ECO:0007669"/>
    <property type="project" value="UniProtKB-KW"/>
</dbReference>
<dbReference type="GO" id="GO:0005634">
    <property type="term" value="C:nucleus"/>
    <property type="evidence" value="ECO:0007669"/>
    <property type="project" value="UniProtKB-SubCell"/>
</dbReference>
<reference evidence="13 14" key="1">
    <citation type="submission" date="2023-10" db="EMBL/GenBank/DDBJ databases">
        <title>Chromosome-scale genome assembly provides insights into flower coloration mechanisms of Canna indica.</title>
        <authorList>
            <person name="Li C."/>
        </authorList>
    </citation>
    <scope>NUCLEOTIDE SEQUENCE [LARGE SCALE GENOMIC DNA]</scope>
    <source>
        <tissue evidence="13">Flower</tissue>
    </source>
</reference>
<dbReference type="Gene3D" id="3.40.50.2300">
    <property type="match status" value="1"/>
</dbReference>
<evidence type="ECO:0000256" key="1">
    <source>
        <dbReference type="ARBA" id="ARBA00004123"/>
    </source>
</evidence>
<name>A0AAQ3JSZ8_9LILI</name>
<protein>
    <submittedName>
        <fullName evidence="13">Two-component response regulator ORR26 isoform X1</fullName>
    </submittedName>
</protein>
<dbReference type="InterPro" id="IPR045279">
    <property type="entry name" value="ARR-like"/>
</dbReference>
<dbReference type="FunFam" id="3.40.50.2300:FF:000132">
    <property type="entry name" value="Two-component response regulator"/>
    <property type="match status" value="1"/>
</dbReference>
<evidence type="ECO:0000256" key="3">
    <source>
        <dbReference type="ARBA" id="ARBA00022553"/>
    </source>
</evidence>
<evidence type="ECO:0000256" key="9">
    <source>
        <dbReference type="ARBA" id="ARBA00023163"/>
    </source>
</evidence>
<keyword evidence="7" id="KW-0238">DNA-binding</keyword>
<evidence type="ECO:0000313" key="13">
    <source>
        <dbReference type="EMBL" id="WOK94517.1"/>
    </source>
</evidence>
<keyword evidence="3 11" id="KW-0597">Phosphoprotein</keyword>
<dbReference type="InterPro" id="IPR001005">
    <property type="entry name" value="SANT/Myb"/>
</dbReference>
<dbReference type="InterPro" id="IPR001789">
    <property type="entry name" value="Sig_transdc_resp-reg_receiver"/>
</dbReference>
<dbReference type="GO" id="GO:0009736">
    <property type="term" value="P:cytokinin-activated signaling pathway"/>
    <property type="evidence" value="ECO:0007669"/>
    <property type="project" value="UniProtKB-KW"/>
</dbReference>
<feature type="modified residue" description="4-aspartylphosphate" evidence="11">
    <location>
        <position position="69"/>
    </location>
</feature>
<dbReference type="SUPFAM" id="SSF52172">
    <property type="entry name" value="CheY-like"/>
    <property type="match status" value="1"/>
</dbReference>
<feature type="domain" description="Response regulatory" evidence="12">
    <location>
        <begin position="18"/>
        <end position="133"/>
    </location>
</feature>
<keyword evidence="9" id="KW-0804">Transcription</keyword>
<dbReference type="Pfam" id="PF00072">
    <property type="entry name" value="Response_reg"/>
    <property type="match status" value="1"/>
</dbReference>
<evidence type="ECO:0000256" key="11">
    <source>
        <dbReference type="PROSITE-ProRule" id="PRU00169"/>
    </source>
</evidence>
<dbReference type="SUPFAM" id="SSF46689">
    <property type="entry name" value="Homeodomain-like"/>
    <property type="match status" value="1"/>
</dbReference>
<proteinExistence type="inferred from homology"/>
<sequence length="593" mass="67227">MENPLPSSRAEPFPAGLRVLIVDDDPTWLKILEKMLRKCSYEVTTCSLATEALDILRERRDRFDIVISDVNMPDMDGFKLLEHVGLEMDLPVIMMSIDGETSRVMKGVQHGACDYLLKPVRMKELRNIWQHVYRKKMHELKEIETHIHEDFNILRNGYEDLEDRYLIGGTETNSVRKRKDVDCKEFGDQEINDASAVKKARVVWSVDLHQKFVNAVNQIGFDKVGPKKILDLMNVPGLTRENVASHLQKYRLYLSRIQKQNEGRTCGNMPSDLINNDNRGNFVLHSTTNIPEDSELTKCIVRTESFHSQEIAPSAQNGETKRIVPVQVVGSKKSLLSNAPCTQKVNSVPQLGVLLSFKGMMPSIKEKSYEPTTVKHKPLHDDTLRKQLMQYPKQEDCSMLTDHSCFSNLDQDHAPSFNPLSTLPPSVISSSCTDERYMKDLCEMKHFLTDYRSGHFSSIPPMTCMIDSVSLQVKHGIVNAEDIGAICKLEGSPSTKDYNFDEAYNQGCFPLTCEFSLKSEAELDSFPEDLHLCSVQKIGCLENMTFSGAGFLPYIDSTPTMNEVQTNWYRGSEGHGEYFDDLDYPPINESLSA</sequence>
<dbReference type="PANTHER" id="PTHR43874">
    <property type="entry name" value="TWO-COMPONENT RESPONSE REGULATOR"/>
    <property type="match status" value="1"/>
</dbReference>
<dbReference type="Pfam" id="PF00249">
    <property type="entry name" value="Myb_DNA-binding"/>
    <property type="match status" value="1"/>
</dbReference>
<keyword evidence="8" id="KW-0010">Activator</keyword>
<keyword evidence="5" id="KW-0902">Two-component regulatory system</keyword>
<dbReference type="NCBIfam" id="TIGR01557">
    <property type="entry name" value="myb_SHAQKYF"/>
    <property type="match status" value="1"/>
</dbReference>
<keyword evidence="4" id="KW-0932">Cytokinin signaling pathway</keyword>
<evidence type="ECO:0000256" key="8">
    <source>
        <dbReference type="ARBA" id="ARBA00023159"/>
    </source>
</evidence>
<dbReference type="InterPro" id="IPR009057">
    <property type="entry name" value="Homeodomain-like_sf"/>
</dbReference>
<keyword evidence="14" id="KW-1185">Reference proteome</keyword>
<evidence type="ECO:0000256" key="5">
    <source>
        <dbReference type="ARBA" id="ARBA00023012"/>
    </source>
</evidence>
<dbReference type="CDD" id="cd17584">
    <property type="entry name" value="REC_typeB_ARR-like"/>
    <property type="match status" value="1"/>
</dbReference>
<evidence type="ECO:0000256" key="4">
    <source>
        <dbReference type="ARBA" id="ARBA00022864"/>
    </source>
</evidence>
<gene>
    <name evidence="13" type="ORF">Cni_G03221</name>
</gene>
<keyword evidence="6" id="KW-0805">Transcription regulation</keyword>
<comment type="subcellular location">
    <subcellularLocation>
        <location evidence="1">Nucleus</location>
    </subcellularLocation>
</comment>
<evidence type="ECO:0000313" key="14">
    <source>
        <dbReference type="Proteomes" id="UP001327560"/>
    </source>
</evidence>
<dbReference type="SMART" id="SM00448">
    <property type="entry name" value="REC"/>
    <property type="match status" value="1"/>
</dbReference>
<accession>A0AAQ3JSZ8</accession>
<keyword evidence="10" id="KW-0539">Nucleus</keyword>
<dbReference type="Proteomes" id="UP001327560">
    <property type="component" value="Chromosome 1"/>
</dbReference>
<dbReference type="PROSITE" id="PS50110">
    <property type="entry name" value="RESPONSE_REGULATORY"/>
    <property type="match status" value="1"/>
</dbReference>
<dbReference type="Gene3D" id="1.10.10.60">
    <property type="entry name" value="Homeodomain-like"/>
    <property type="match status" value="1"/>
</dbReference>
<dbReference type="AlphaFoldDB" id="A0AAQ3JSZ8"/>
<dbReference type="PANTHER" id="PTHR43874:SF137">
    <property type="entry name" value="TWO-COMPONENT RESPONSE REGULATOR ARR11"/>
    <property type="match status" value="1"/>
</dbReference>
<evidence type="ECO:0000256" key="2">
    <source>
        <dbReference type="ARBA" id="ARBA00006015"/>
    </source>
</evidence>
<evidence type="ECO:0000256" key="6">
    <source>
        <dbReference type="ARBA" id="ARBA00023015"/>
    </source>
</evidence>
<dbReference type="FunFam" id="1.10.10.60:FF:000007">
    <property type="entry name" value="Two-component response regulator"/>
    <property type="match status" value="1"/>
</dbReference>
<organism evidence="13 14">
    <name type="scientific">Canna indica</name>
    <name type="common">Indian-shot</name>
    <dbReference type="NCBI Taxonomy" id="4628"/>
    <lineage>
        <taxon>Eukaryota</taxon>
        <taxon>Viridiplantae</taxon>
        <taxon>Streptophyta</taxon>
        <taxon>Embryophyta</taxon>
        <taxon>Tracheophyta</taxon>
        <taxon>Spermatophyta</taxon>
        <taxon>Magnoliopsida</taxon>
        <taxon>Liliopsida</taxon>
        <taxon>Zingiberales</taxon>
        <taxon>Cannaceae</taxon>
        <taxon>Canna</taxon>
    </lineage>
</organism>
<evidence type="ECO:0000259" key="12">
    <source>
        <dbReference type="PROSITE" id="PS50110"/>
    </source>
</evidence>
<dbReference type="GO" id="GO:0000160">
    <property type="term" value="P:phosphorelay signal transduction system"/>
    <property type="evidence" value="ECO:0007669"/>
    <property type="project" value="UniProtKB-KW"/>
</dbReference>
<dbReference type="InterPro" id="IPR006447">
    <property type="entry name" value="Myb_dom_plants"/>
</dbReference>
<evidence type="ECO:0000256" key="7">
    <source>
        <dbReference type="ARBA" id="ARBA00023125"/>
    </source>
</evidence>
<comment type="similarity">
    <text evidence="2">Belongs to the ARR family. Type-B subfamily.</text>
</comment>
<dbReference type="EMBL" id="CP136890">
    <property type="protein sequence ID" value="WOK94517.1"/>
    <property type="molecule type" value="Genomic_DNA"/>
</dbReference>
<dbReference type="InterPro" id="IPR011006">
    <property type="entry name" value="CheY-like_superfamily"/>
</dbReference>